<proteinExistence type="predicted"/>
<evidence type="ECO:0000313" key="2">
    <source>
        <dbReference type="Proteomes" id="UP001054884"/>
    </source>
</evidence>
<accession>A0ABD0AFF3</accession>
<dbReference type="AlphaFoldDB" id="A0ABD0AFF3"/>
<dbReference type="EMBL" id="BNHY01000015">
    <property type="protein sequence ID" value="GHN33767.1"/>
    <property type="molecule type" value="Genomic_DNA"/>
</dbReference>
<reference evidence="1 2" key="1">
    <citation type="journal article" date="2022" name="J. Dairy Sci.">
        <title>Genetic diversity of Lactobacillus delbrueckii isolated from raw milk in Hokkaido, Japan.</title>
        <authorList>
            <person name="Tsuchihashi H."/>
            <person name="Ichikawa A."/>
            <person name="Takeda M."/>
            <person name="Koizumi A."/>
            <person name="Mizoguchi C."/>
            <person name="Ishida T."/>
            <person name="Kimura K."/>
        </authorList>
    </citation>
    <scope>NUCLEOTIDE SEQUENCE [LARGE SCALE GENOMIC DNA]</scope>
    <source>
        <strain evidence="1 2">ME-791</strain>
    </source>
</reference>
<protein>
    <submittedName>
        <fullName evidence="1">Uncharacterized protein</fullName>
    </submittedName>
</protein>
<comment type="caution">
    <text evidence="1">The sequence shown here is derived from an EMBL/GenBank/DDBJ whole genome shotgun (WGS) entry which is preliminary data.</text>
</comment>
<gene>
    <name evidence="1" type="ORF">ME791_09190</name>
</gene>
<name>A0ABD0AFF3_9LACO</name>
<evidence type="ECO:0000313" key="1">
    <source>
        <dbReference type="EMBL" id="GHN33767.1"/>
    </source>
</evidence>
<sequence>MTPNLTAFTGVDSQNLPDVMVSVQFILAIGEKKQEKIKQENRNLEQIKMG</sequence>
<dbReference type="Proteomes" id="UP001054884">
    <property type="component" value="Unassembled WGS sequence"/>
</dbReference>
<dbReference type="RefSeq" id="WP_236159893.1">
    <property type="nucleotide sequence ID" value="NZ_BNHQ01000005.1"/>
</dbReference>
<organism evidence="1 2">
    <name type="scientific">Lactobacillus delbrueckii</name>
    <dbReference type="NCBI Taxonomy" id="1584"/>
    <lineage>
        <taxon>Bacteria</taxon>
        <taxon>Bacillati</taxon>
        <taxon>Bacillota</taxon>
        <taxon>Bacilli</taxon>
        <taxon>Lactobacillales</taxon>
        <taxon>Lactobacillaceae</taxon>
        <taxon>Lactobacillus</taxon>
    </lineage>
</organism>